<evidence type="ECO:0000313" key="3">
    <source>
        <dbReference type="EMBL" id="SEA03629.1"/>
    </source>
</evidence>
<accession>A0A1H3XVZ4</accession>
<dbReference type="EMBL" id="FNRL01000002">
    <property type="protein sequence ID" value="SEA03629.1"/>
    <property type="molecule type" value="Genomic_DNA"/>
</dbReference>
<dbReference type="InterPro" id="IPR024618">
    <property type="entry name" value="DUF3857"/>
</dbReference>
<dbReference type="Gene3D" id="2.60.120.1130">
    <property type="match status" value="1"/>
</dbReference>
<keyword evidence="4" id="KW-1185">Reference proteome</keyword>
<dbReference type="STRING" id="408074.SAMN05660909_00534"/>
<organism evidence="3 4">
    <name type="scientific">Chitinophaga terrae</name>
    <name type="common">ex Kim and Jung 2007</name>
    <dbReference type="NCBI Taxonomy" id="408074"/>
    <lineage>
        <taxon>Bacteria</taxon>
        <taxon>Pseudomonadati</taxon>
        <taxon>Bacteroidota</taxon>
        <taxon>Chitinophagia</taxon>
        <taxon>Chitinophagales</taxon>
        <taxon>Chitinophagaceae</taxon>
        <taxon>Chitinophaga</taxon>
    </lineage>
</organism>
<dbReference type="Proteomes" id="UP000199656">
    <property type="component" value="Unassembled WGS sequence"/>
</dbReference>
<gene>
    <name evidence="3" type="ORF">SAMN05660909_00534</name>
</gene>
<dbReference type="Gene3D" id="2.60.40.3140">
    <property type="match status" value="1"/>
</dbReference>
<name>A0A1H3XVZ4_9BACT</name>
<dbReference type="OrthoDB" id="1153981at2"/>
<sequence>MKSRFYLLTVILLLQLPLFAQKARDIRAYKERAGDVRQEVWAWEIPAFKNGAGTKTDNKSSAVVIARHIYLLVSSSKKLKSMGYDVRAERGKDLYYANTFREMVKINDKAALEEYSQFSFKKFRNLNSYFHRGLATTIMGVRVIKPDGAIKEVNVDEEVVNEQDGKQEKSKLAIPDLQVGDIIDYFVRVEEQKDLNSAIDDQLFLLGDDKPIMQYSVHAEISNKYFVRYRVSNGAPDFIVKRNGEGAEFDLLVRNIPNAPVGLWMSPYRQLPMIRMSIAYGTVLEQDQMAGEIRKNPNAMEAKKVLLKEAEYIDRYFSTQPALTELKFQVKNLLKQYEKTANRKIPEDSLPYYTYYAFRYLVFYRVDATDKIMVGKARNYSVPNNRRFLGYLHQVMQYMDVPVDYVFVVSRYGPGPADFLNNGDYEYMLKTKTAKPIYLSADGVFTNCAEVSSDYEGQKAPFIELKKNKKQYNEVNAFNEVEIGTSKPEQNTKIEKLEITFDDNMQLLKMNRRTTIKGHLRADEQKRLLRFEDYYESERKQLGIEKSFMEEFADSRKNRSLAEEYTNAFEKARQEQKDDFLEEIEEQFDMKPKELTAYKVEKMGLRHSDPDLVYATTFTVDGLVKRAGNNYILDAGKLIGGQMQVKPEQRDRKVDVYQPYARSFEYQIELVVPKGYTLEGVDKLNQSVDNECGSFIVTSAMDNGRLKLHIRKVYKHNFETADKWKSLLQMLDTAVDFGNQKLLLKKA</sequence>
<dbReference type="RefSeq" id="WP_089758426.1">
    <property type="nucleotide sequence ID" value="NZ_BKAT01000010.1"/>
</dbReference>
<evidence type="ECO:0000256" key="1">
    <source>
        <dbReference type="SAM" id="SignalP"/>
    </source>
</evidence>
<feature type="signal peptide" evidence="1">
    <location>
        <begin position="1"/>
        <end position="22"/>
    </location>
</feature>
<feature type="chain" id="PRO_5011662085" description="DUF3857 domain-containing protein" evidence="1">
    <location>
        <begin position="23"/>
        <end position="747"/>
    </location>
</feature>
<evidence type="ECO:0000313" key="4">
    <source>
        <dbReference type="Proteomes" id="UP000199656"/>
    </source>
</evidence>
<proteinExistence type="predicted"/>
<reference evidence="4" key="1">
    <citation type="submission" date="2016-10" db="EMBL/GenBank/DDBJ databases">
        <authorList>
            <person name="Varghese N."/>
            <person name="Submissions S."/>
        </authorList>
    </citation>
    <scope>NUCLEOTIDE SEQUENCE [LARGE SCALE GENOMIC DNA]</scope>
    <source>
        <strain evidence="4">DSM 23920</strain>
    </source>
</reference>
<dbReference type="Pfam" id="PF12969">
    <property type="entry name" value="DUF3857"/>
    <property type="match status" value="1"/>
</dbReference>
<protein>
    <recommendedName>
        <fullName evidence="2">DUF3857 domain-containing protein</fullName>
    </recommendedName>
</protein>
<feature type="domain" description="DUF3857" evidence="2">
    <location>
        <begin position="99"/>
        <end position="256"/>
    </location>
</feature>
<keyword evidence="1" id="KW-0732">Signal</keyword>
<dbReference type="AlphaFoldDB" id="A0A1H3XVZ4"/>
<evidence type="ECO:0000259" key="2">
    <source>
        <dbReference type="Pfam" id="PF12969"/>
    </source>
</evidence>